<dbReference type="InterPro" id="IPR009794">
    <property type="entry name" value="ASRT"/>
</dbReference>
<proteinExistence type="predicted"/>
<comment type="caution">
    <text evidence="1">The sequence shown here is derived from an EMBL/GenBank/DDBJ whole genome shotgun (WGS) entry which is preliminary data.</text>
</comment>
<evidence type="ECO:0000313" key="2">
    <source>
        <dbReference type="Proteomes" id="UP000733744"/>
    </source>
</evidence>
<sequence>MNIGHKRWVIADGYIPPSSSGTSRELVSHDAICILNCDVEDAHVQVTLFFSDREPVGPYRFVVNALRTKHVRFNEFSDPEPVPHNTDYASVIESDVPIVVQHTRLDSRQPALALMTTMAFPA</sequence>
<evidence type="ECO:0000313" key="1">
    <source>
        <dbReference type="EMBL" id="TRW99767.1"/>
    </source>
</evidence>
<gene>
    <name evidence="1" type="ORF">EKO24_006605</name>
</gene>
<organism evidence="1 2">
    <name type="scientific">Candidatus Methylobacter oryzae</name>
    <dbReference type="NCBI Taxonomy" id="2497749"/>
    <lineage>
        <taxon>Bacteria</taxon>
        <taxon>Pseudomonadati</taxon>
        <taxon>Pseudomonadota</taxon>
        <taxon>Gammaproteobacteria</taxon>
        <taxon>Methylococcales</taxon>
        <taxon>Methylococcaceae</taxon>
        <taxon>Methylobacter</taxon>
    </lineage>
</organism>
<accession>A0ABY3CCJ4</accession>
<reference evidence="1 2" key="1">
    <citation type="journal article" date="2019" name="Antonie Van Leeuwenhoek">
        <title>Description of 'Ca. Methylobacter oryzae' KRF1, a novel species from the environmentally important Methylobacter clade 2.</title>
        <authorList>
            <person name="Khatri K."/>
            <person name="Mohite J.A."/>
            <person name="Pandit P.S."/>
            <person name="Bahulikar R."/>
            <person name="Rahalkar M.C."/>
        </authorList>
    </citation>
    <scope>NUCLEOTIDE SEQUENCE [LARGE SCALE GENOMIC DNA]</scope>
    <source>
        <strain evidence="1 2">KRF1</strain>
    </source>
</reference>
<dbReference type="Proteomes" id="UP000733744">
    <property type="component" value="Unassembled WGS sequence"/>
</dbReference>
<dbReference type="Pfam" id="PF07100">
    <property type="entry name" value="ASRT"/>
    <property type="match status" value="1"/>
</dbReference>
<name>A0ABY3CCJ4_9GAMM</name>
<dbReference type="EMBL" id="RYFG02000055">
    <property type="protein sequence ID" value="TRW99767.1"/>
    <property type="molecule type" value="Genomic_DNA"/>
</dbReference>
<dbReference type="PIRSF" id="PIRSF008711">
    <property type="entry name" value="UCP008711"/>
    <property type="match status" value="1"/>
</dbReference>
<dbReference type="InterPro" id="IPR036698">
    <property type="entry name" value="TM1070-like_sf"/>
</dbReference>
<protein>
    <submittedName>
        <fullName evidence="1">Sensory rhodopsin transducer</fullName>
    </submittedName>
</protein>
<dbReference type="Gene3D" id="2.60.290.11">
    <property type="entry name" value="TM1070-like"/>
    <property type="match status" value="1"/>
</dbReference>
<dbReference type="RefSeq" id="WP_127028967.1">
    <property type="nucleotide sequence ID" value="NZ_RYFG02000055.1"/>
</dbReference>
<keyword evidence="2" id="KW-1185">Reference proteome</keyword>
<dbReference type="SUPFAM" id="SSF89232">
    <property type="entry name" value="Hypothetical protein TM1070"/>
    <property type="match status" value="1"/>
</dbReference>